<reference evidence="1" key="1">
    <citation type="submission" date="2018-05" db="EMBL/GenBank/DDBJ databases">
        <authorList>
            <person name="Lanie J.A."/>
            <person name="Ng W.-L."/>
            <person name="Kazmierczak K.M."/>
            <person name="Andrzejewski T.M."/>
            <person name="Davidsen T.M."/>
            <person name="Wayne K.J."/>
            <person name="Tettelin H."/>
            <person name="Glass J.I."/>
            <person name="Rusch D."/>
            <person name="Podicherti R."/>
            <person name="Tsui H.-C.T."/>
            <person name="Winkler M.E."/>
        </authorList>
    </citation>
    <scope>NUCLEOTIDE SEQUENCE</scope>
</reference>
<evidence type="ECO:0000313" key="1">
    <source>
        <dbReference type="EMBL" id="SVB83320.1"/>
    </source>
</evidence>
<protein>
    <submittedName>
        <fullName evidence="1">Uncharacterized protein</fullName>
    </submittedName>
</protein>
<proteinExistence type="predicted"/>
<dbReference type="EMBL" id="UINC01059660">
    <property type="protein sequence ID" value="SVB83320.1"/>
    <property type="molecule type" value="Genomic_DNA"/>
</dbReference>
<organism evidence="1">
    <name type="scientific">marine metagenome</name>
    <dbReference type="NCBI Taxonomy" id="408172"/>
    <lineage>
        <taxon>unclassified sequences</taxon>
        <taxon>metagenomes</taxon>
        <taxon>ecological metagenomes</taxon>
    </lineage>
</organism>
<gene>
    <name evidence="1" type="ORF">METZ01_LOCUS236174</name>
</gene>
<name>A0A382H7S7_9ZZZZ</name>
<dbReference type="AlphaFoldDB" id="A0A382H7S7"/>
<accession>A0A382H7S7</accession>
<sequence>MYFPVSIAGQATTHRAPKPLDPRAVTENWTSFLGPTFNSVSTETKLSRELPPPIVWELPTGSGYASPVIFNDRLVYIHR</sequence>
<feature type="non-terminal residue" evidence="1">
    <location>
        <position position="79"/>
    </location>
</feature>